<sequence>MSRKTVSMLALAAAAIATITLPGVDGAAVLAQSADAQANDQLTLSGEADAAPVAELVPETPIFISAEVVQPLPEAPEAPDATVLTEAGSLRELVGMVDTDTPLSEEMRCLAGAVYFEARGEPLAGQLAVAQVIINRSEDTRFPGSYCGVVRQKGQFSFMRGTRMPNIRTGTPAWSRAVAIAEIAHQGLWESEAGEAVFFHAKYVRPGWSLRKTRLAQIDTHIFYR</sequence>
<dbReference type="InterPro" id="IPR042047">
    <property type="entry name" value="SleB_dom1"/>
</dbReference>
<evidence type="ECO:0000313" key="4">
    <source>
        <dbReference type="Proteomes" id="UP001216558"/>
    </source>
</evidence>
<evidence type="ECO:0000313" key="3">
    <source>
        <dbReference type="EMBL" id="MDC8753699.1"/>
    </source>
</evidence>
<feature type="domain" description="Cell wall hydrolase SleB" evidence="2">
    <location>
        <begin position="120"/>
        <end position="224"/>
    </location>
</feature>
<evidence type="ECO:0000259" key="2">
    <source>
        <dbReference type="Pfam" id="PF07486"/>
    </source>
</evidence>
<dbReference type="Pfam" id="PF07486">
    <property type="entry name" value="Hydrolase_2"/>
    <property type="match status" value="1"/>
</dbReference>
<dbReference type="InterPro" id="IPR011105">
    <property type="entry name" value="Cell_wall_hydrolase_SleB"/>
</dbReference>
<name>A0ABT5JM46_9SPHN</name>
<feature type="signal peptide" evidence="1">
    <location>
        <begin position="1"/>
        <end position="27"/>
    </location>
</feature>
<dbReference type="Gene3D" id="1.10.10.2520">
    <property type="entry name" value="Cell wall hydrolase SleB, domain 1"/>
    <property type="match status" value="1"/>
</dbReference>
<reference evidence="3 4" key="1">
    <citation type="submission" date="2022-10" db="EMBL/GenBank/DDBJ databases">
        <title>Erythrobacter sp. sf7 Genome sequencing.</title>
        <authorList>
            <person name="Park S."/>
        </authorList>
    </citation>
    <scope>NUCLEOTIDE SEQUENCE [LARGE SCALE GENOMIC DNA]</scope>
    <source>
        <strain evidence="4">sf7</strain>
    </source>
</reference>
<proteinExistence type="predicted"/>
<dbReference type="Proteomes" id="UP001216558">
    <property type="component" value="Unassembled WGS sequence"/>
</dbReference>
<keyword evidence="1" id="KW-0732">Signal</keyword>
<gene>
    <name evidence="3" type="ORF">OIK40_03480</name>
</gene>
<comment type="caution">
    <text evidence="3">The sequence shown here is derived from an EMBL/GenBank/DDBJ whole genome shotgun (WGS) entry which is preliminary data.</text>
</comment>
<keyword evidence="4" id="KW-1185">Reference proteome</keyword>
<accession>A0ABT5JM46</accession>
<keyword evidence="3" id="KW-0378">Hydrolase</keyword>
<evidence type="ECO:0000256" key="1">
    <source>
        <dbReference type="SAM" id="SignalP"/>
    </source>
</evidence>
<feature type="chain" id="PRO_5045093241" evidence="1">
    <location>
        <begin position="28"/>
        <end position="225"/>
    </location>
</feature>
<dbReference type="EMBL" id="JAQQXQ010000002">
    <property type="protein sequence ID" value="MDC8753699.1"/>
    <property type="molecule type" value="Genomic_DNA"/>
</dbReference>
<dbReference type="RefSeq" id="WP_273676255.1">
    <property type="nucleotide sequence ID" value="NZ_JAQQXQ010000002.1"/>
</dbReference>
<dbReference type="GO" id="GO:0016787">
    <property type="term" value="F:hydrolase activity"/>
    <property type="evidence" value="ECO:0007669"/>
    <property type="project" value="UniProtKB-KW"/>
</dbReference>
<organism evidence="3 4">
    <name type="scientific">Erythrobacter fulvus</name>
    <dbReference type="NCBI Taxonomy" id="2987523"/>
    <lineage>
        <taxon>Bacteria</taxon>
        <taxon>Pseudomonadati</taxon>
        <taxon>Pseudomonadota</taxon>
        <taxon>Alphaproteobacteria</taxon>
        <taxon>Sphingomonadales</taxon>
        <taxon>Erythrobacteraceae</taxon>
        <taxon>Erythrobacter/Porphyrobacter group</taxon>
        <taxon>Erythrobacter</taxon>
    </lineage>
</organism>
<protein>
    <submittedName>
        <fullName evidence="3">Cell wall hydrolase</fullName>
    </submittedName>
</protein>